<dbReference type="InterPro" id="IPR023213">
    <property type="entry name" value="CAT-like_dom_sf"/>
</dbReference>
<dbReference type="InterPro" id="IPR001242">
    <property type="entry name" value="Condensation_dom"/>
</dbReference>
<dbReference type="NCBIfam" id="TIGR01733">
    <property type="entry name" value="AA-adenyl-dom"/>
    <property type="match status" value="2"/>
</dbReference>
<dbReference type="PROSITE" id="PS00012">
    <property type="entry name" value="PHOSPHOPANTETHEINE"/>
    <property type="match status" value="1"/>
</dbReference>
<dbReference type="Gene3D" id="3.30.300.30">
    <property type="match status" value="2"/>
</dbReference>
<dbReference type="CDD" id="cd05930">
    <property type="entry name" value="A_NRPS"/>
    <property type="match status" value="1"/>
</dbReference>
<keyword evidence="3" id="KW-0597">Phosphoprotein</keyword>
<reference evidence="5 6" key="1">
    <citation type="journal article" date="2021" name="Int. J. Syst. Evol. Microbiol.">
        <title>Reticulibacter mediterranei gen. nov., sp. nov., within the new family Reticulibacteraceae fam. nov., and Ktedonospora formicarum gen. nov., sp. nov., Ktedonobacter robiniae sp. nov., Dictyobacter formicarum sp. nov. and Dictyobacter arantiisoli sp. nov., belonging to the class Ktedonobacteria.</title>
        <authorList>
            <person name="Yabe S."/>
            <person name="Zheng Y."/>
            <person name="Wang C.M."/>
            <person name="Sakai Y."/>
            <person name="Abe K."/>
            <person name="Yokota A."/>
            <person name="Donadio S."/>
            <person name="Cavaletti L."/>
            <person name="Monciardini P."/>
        </authorList>
    </citation>
    <scope>NUCLEOTIDE SEQUENCE [LARGE SCALE GENOMIC DNA]</scope>
    <source>
        <strain evidence="5 6">SOSP1-30</strain>
    </source>
</reference>
<dbReference type="RefSeq" id="WP_201373069.1">
    <property type="nucleotide sequence ID" value="NZ_BNJG01000002.1"/>
</dbReference>
<dbReference type="SUPFAM" id="SSF56801">
    <property type="entry name" value="Acetyl-CoA synthetase-like"/>
    <property type="match status" value="2"/>
</dbReference>
<comment type="caution">
    <text evidence="5">The sequence shown here is derived from an EMBL/GenBank/DDBJ whole genome shotgun (WGS) entry which is preliminary data.</text>
</comment>
<dbReference type="Gene3D" id="3.40.50.980">
    <property type="match status" value="4"/>
</dbReference>
<dbReference type="Proteomes" id="UP000654345">
    <property type="component" value="Unassembled WGS sequence"/>
</dbReference>
<dbReference type="PROSITE" id="PS00455">
    <property type="entry name" value="AMP_BINDING"/>
    <property type="match status" value="2"/>
</dbReference>
<dbReference type="Gene3D" id="3.30.559.10">
    <property type="entry name" value="Chloramphenicol acetyltransferase-like domain"/>
    <property type="match status" value="1"/>
</dbReference>
<dbReference type="InterPro" id="IPR025110">
    <property type="entry name" value="AMP-bd_C"/>
</dbReference>
<name>A0ABQ3UV99_9CHLR</name>
<dbReference type="PANTHER" id="PTHR45527">
    <property type="entry name" value="NONRIBOSOMAL PEPTIDE SYNTHETASE"/>
    <property type="match status" value="1"/>
</dbReference>
<dbReference type="Pfam" id="PF00668">
    <property type="entry name" value="Condensation"/>
    <property type="match status" value="1"/>
</dbReference>
<dbReference type="Gene3D" id="3.30.559.30">
    <property type="entry name" value="Nonribosomal peptide synthetase, condensation domain"/>
    <property type="match status" value="1"/>
</dbReference>
<feature type="domain" description="Carrier" evidence="4">
    <location>
        <begin position="1609"/>
        <end position="1684"/>
    </location>
</feature>
<comment type="cofactor">
    <cofactor evidence="1">
        <name>pantetheine 4'-phosphate</name>
        <dbReference type="ChEBI" id="CHEBI:47942"/>
    </cofactor>
</comment>
<dbReference type="PANTHER" id="PTHR45527:SF1">
    <property type="entry name" value="FATTY ACID SYNTHASE"/>
    <property type="match status" value="1"/>
</dbReference>
<dbReference type="InterPro" id="IPR010071">
    <property type="entry name" value="AA_adenyl_dom"/>
</dbReference>
<dbReference type="CDD" id="cd19531">
    <property type="entry name" value="LCL_NRPS-like"/>
    <property type="match status" value="1"/>
</dbReference>
<dbReference type="Pfam" id="PF00501">
    <property type="entry name" value="AMP-binding"/>
    <property type="match status" value="2"/>
</dbReference>
<dbReference type="PROSITE" id="PS50075">
    <property type="entry name" value="CARRIER"/>
    <property type="match status" value="2"/>
</dbReference>
<dbReference type="SUPFAM" id="SSF47336">
    <property type="entry name" value="ACP-like"/>
    <property type="match status" value="2"/>
</dbReference>
<feature type="domain" description="Carrier" evidence="4">
    <location>
        <begin position="545"/>
        <end position="620"/>
    </location>
</feature>
<accession>A0ABQ3UV99</accession>
<protein>
    <recommendedName>
        <fullName evidence="4">Carrier domain-containing protein</fullName>
    </recommendedName>
</protein>
<dbReference type="InterPro" id="IPR045851">
    <property type="entry name" value="AMP-bd_C_sf"/>
</dbReference>
<dbReference type="EMBL" id="BNJG01000002">
    <property type="protein sequence ID" value="GHO56595.1"/>
    <property type="molecule type" value="Genomic_DNA"/>
</dbReference>
<organism evidence="5 6">
    <name type="scientific">Ktedonobacter robiniae</name>
    <dbReference type="NCBI Taxonomy" id="2778365"/>
    <lineage>
        <taxon>Bacteria</taxon>
        <taxon>Bacillati</taxon>
        <taxon>Chloroflexota</taxon>
        <taxon>Ktedonobacteria</taxon>
        <taxon>Ktedonobacterales</taxon>
        <taxon>Ktedonobacteraceae</taxon>
        <taxon>Ktedonobacter</taxon>
    </lineage>
</organism>
<proteinExistence type="predicted"/>
<dbReference type="InterPro" id="IPR006162">
    <property type="entry name" value="Ppantetheine_attach_site"/>
</dbReference>
<dbReference type="NCBIfam" id="NF003417">
    <property type="entry name" value="PRK04813.1"/>
    <property type="match status" value="2"/>
</dbReference>
<gene>
    <name evidence="5" type="ORF">KSB_50700</name>
</gene>
<evidence type="ECO:0000259" key="4">
    <source>
        <dbReference type="PROSITE" id="PS50075"/>
    </source>
</evidence>
<evidence type="ECO:0000313" key="5">
    <source>
        <dbReference type="EMBL" id="GHO56595.1"/>
    </source>
</evidence>
<evidence type="ECO:0000256" key="2">
    <source>
        <dbReference type="ARBA" id="ARBA00022450"/>
    </source>
</evidence>
<dbReference type="InterPro" id="IPR000873">
    <property type="entry name" value="AMP-dep_synth/lig_dom"/>
</dbReference>
<keyword evidence="2" id="KW-0596">Phosphopantetheine</keyword>
<evidence type="ECO:0000256" key="3">
    <source>
        <dbReference type="ARBA" id="ARBA00022553"/>
    </source>
</evidence>
<evidence type="ECO:0000313" key="6">
    <source>
        <dbReference type="Proteomes" id="UP000654345"/>
    </source>
</evidence>
<dbReference type="Pfam" id="PF00550">
    <property type="entry name" value="PP-binding"/>
    <property type="match status" value="2"/>
</dbReference>
<dbReference type="Pfam" id="PF13193">
    <property type="entry name" value="AMP-binding_C"/>
    <property type="match status" value="2"/>
</dbReference>
<dbReference type="Gene3D" id="2.30.38.10">
    <property type="entry name" value="Luciferase, Domain 3"/>
    <property type="match status" value="2"/>
</dbReference>
<keyword evidence="6" id="KW-1185">Reference proteome</keyword>
<dbReference type="InterPro" id="IPR009081">
    <property type="entry name" value="PP-bd_ACP"/>
</dbReference>
<evidence type="ECO:0000256" key="1">
    <source>
        <dbReference type="ARBA" id="ARBA00001957"/>
    </source>
</evidence>
<dbReference type="Gene3D" id="1.10.1200.10">
    <property type="entry name" value="ACP-like"/>
    <property type="match status" value="2"/>
</dbReference>
<dbReference type="InterPro" id="IPR036736">
    <property type="entry name" value="ACP-like_sf"/>
</dbReference>
<dbReference type="SMART" id="SM00823">
    <property type="entry name" value="PKS_PP"/>
    <property type="match status" value="2"/>
</dbReference>
<dbReference type="CDD" id="cd12117">
    <property type="entry name" value="A_NRPS_Srf_like"/>
    <property type="match status" value="1"/>
</dbReference>
<dbReference type="InterPro" id="IPR020845">
    <property type="entry name" value="AMP-binding_CS"/>
</dbReference>
<sequence length="1719" mass="191417">MHSFDPIMSESAAQVAAYKAMREDVRFKDTCIVQLFEAQAEQNPTASALWYDGQDVSYQELNERANQVAHLLRALGVGPEVRVGICLERTVEMAVGLLGVLKSGGTYVPLDPQYPPERLRFMVEDAQPLVLVTMKHLCDRLPENKTTNVYLDTDRAGLEQQHITNPPVTATPANIAYIMYTSGSTGRPKGVMISQRAIANRLLWAYCENPLRPGDSVFQFTSFGFDASTWEFFGPWLSGARSVMVDPARQLDAEYLVALMHEQRITASFFTPAVLQVLVEMPGLENCTSLRAIYSGGEAVPVTLPPRLLARVPVDFYQFYGPTEAAVSVTSWKYNGDTSLQNLPIGKAMPGMETYVLDDALQPVPAGTEGELYLGGDEGLAYGYFQRPELTAERFVPHPFSKRDGARLYRTGDVARYLPDGDLEFLGRVDHQVKVRGIRIETEEIEAVLGRLPGVRDVIVRMREDRPGDKRLVAYLVARANKGEMVPLTTNELRQALQAELPQAMVPAAFVWLQEFPLTLNKKVDRQALPAPQWEYSVELRAEQMPRTPTEQALAEAWAEAFGIQQVSREANFFELGGHSLLATQLISRVRNRLQVNLPVRALFEDPILAALAARIEALTRDEKASSKPLLRARKLEAEVPLAYEQEQLWFLAQFDPLSPAYNTTLLLQLEGPLQVKALEESLNAIVERHESLRTSFHERDGIPFQVSKSGVTLSLPLLDLSEYSEAEQCAHYEQSCQREANTPFDLKQAPLVRVQLVRFGPEKHVLLLTAHHLVFDGLSQEIFFRELRIFYQARVTGTGTQLPPLPIQYADYARWQREWLQGETLAEELEFWQREVAGAPTFLDLPTDSPRIPGSSSRGATCSFALPQDLTEQLKAFTRQEGCTLYMVLLAGLEVVLSRYSRQQDFLLGMPVHTRRQVEAEDLIGMLVNTLVVRADVQGEPNGRELVQRVRERLLTAQGHAELPLEKLVEVLRPERVGSATPLVQVAFAWEEAPPESQELGPGLRLHVEPWASHTAKFELTVLAWETPEGVQGLLEYNTALHQAASITRLCEHWCAALRGFVTNPEKSVQQVALLSESERALQIVEWNQTAQAFPRERCVHTFVEEQARVRPGDIAVSDEMGELSYGELNERANRLAHYLREQGVGPEVRVGVCLPRSIELVVALLAVLKAGGAYVPLDPGYPRERLAYMLKDSGAFLVLSRKDLQADLSEAGSRVLALDALDAVLSPYPVTNVASGVGATNLAYVMYTSGSTGLPKGVQVTHRNIVDLVYAPTYVALSAQDRVGGASSVAFDALTFEIWATLIHGARLMCLNQEALLQPQVLASTLRQQEITTLFLTAALVNQVVQQEPTAFSSLQTLLVGGEAVEPRWIRVMQEAGAPGQLRNAYGPTEYTTFALSFQIERVGEEDITIPIGRPIGNTRAYVLDAYQQLVPIGVIGELYLGGEGLARGYLNQPVLTAERFVPDPFSEEEGARLYRTGDLVRARADGTVEFVGREDGQVKLRGYRIETGEIESQLLKHPAVRSATVILREDRPGEKRLVAYLLRQSEETPTAEALRAYTRERLPEYMVPAAFAWLEALPLTPNGKVDKRALPQPQWGEVGMLSEEQMPHTDLEKALAAIWAEVLEIPRISRNASFFDLGGHSLLAIQCISRVRSRLRLEVPVRVLFEVPTLADFAAILPRYEQVPGLANASARLLLRISKMSAEELEVQLKAKRRVE</sequence>
<dbReference type="InterPro" id="IPR020806">
    <property type="entry name" value="PKS_PP-bd"/>
</dbReference>
<dbReference type="SUPFAM" id="SSF52777">
    <property type="entry name" value="CoA-dependent acyltransferases"/>
    <property type="match status" value="2"/>
</dbReference>